<organism evidence="6 7">
    <name type="scientific">Nocardioides eburneus</name>
    <dbReference type="NCBI Taxonomy" id="3231482"/>
    <lineage>
        <taxon>Bacteria</taxon>
        <taxon>Bacillati</taxon>
        <taxon>Actinomycetota</taxon>
        <taxon>Actinomycetes</taxon>
        <taxon>Propionibacteriales</taxon>
        <taxon>Nocardioidaceae</taxon>
        <taxon>Nocardioides</taxon>
    </lineage>
</organism>
<gene>
    <name evidence="6" type="ORF">AB3X52_06710</name>
</gene>
<proteinExistence type="predicted"/>
<name>A0ABV3SWS6_9ACTN</name>
<dbReference type="PANTHER" id="PTHR37042">
    <property type="entry name" value="OUTER MEMBRANE PROTEIN RV1973"/>
    <property type="match status" value="1"/>
</dbReference>
<dbReference type="PRINTS" id="PR00625">
    <property type="entry name" value="JDOMAIN"/>
</dbReference>
<keyword evidence="4" id="KW-1133">Transmembrane helix</keyword>
<feature type="transmembrane region" description="Helical" evidence="4">
    <location>
        <begin position="134"/>
        <end position="156"/>
    </location>
</feature>
<evidence type="ECO:0000256" key="3">
    <source>
        <dbReference type="SAM" id="MobiDB-lite"/>
    </source>
</evidence>
<feature type="compositionally biased region" description="Basic and acidic residues" evidence="3">
    <location>
        <begin position="57"/>
        <end position="68"/>
    </location>
</feature>
<dbReference type="EMBL" id="JBFPJR010000009">
    <property type="protein sequence ID" value="MEX0427303.1"/>
    <property type="molecule type" value="Genomic_DNA"/>
</dbReference>
<keyword evidence="2 4" id="KW-0472">Membrane</keyword>
<dbReference type="Gene3D" id="1.10.287.110">
    <property type="entry name" value="DnaJ domain"/>
    <property type="match status" value="1"/>
</dbReference>
<dbReference type="RefSeq" id="WP_367992554.1">
    <property type="nucleotide sequence ID" value="NZ_JBFPJR010000009.1"/>
</dbReference>
<dbReference type="SMART" id="SM00271">
    <property type="entry name" value="DnaJ"/>
    <property type="match status" value="1"/>
</dbReference>
<dbReference type="Proteomes" id="UP001556631">
    <property type="component" value="Unassembled WGS sequence"/>
</dbReference>
<comment type="caution">
    <text evidence="6">The sequence shown here is derived from an EMBL/GenBank/DDBJ whole genome shotgun (WGS) entry which is preliminary data.</text>
</comment>
<keyword evidence="4" id="KW-0812">Transmembrane</keyword>
<evidence type="ECO:0000256" key="1">
    <source>
        <dbReference type="ARBA" id="ARBA00004370"/>
    </source>
</evidence>
<evidence type="ECO:0000256" key="4">
    <source>
        <dbReference type="SAM" id="Phobius"/>
    </source>
</evidence>
<evidence type="ECO:0000259" key="5">
    <source>
        <dbReference type="PROSITE" id="PS50076"/>
    </source>
</evidence>
<dbReference type="PANTHER" id="PTHR37042:SF4">
    <property type="entry name" value="OUTER MEMBRANE PROTEIN RV1973"/>
    <property type="match status" value="1"/>
</dbReference>
<dbReference type="PROSITE" id="PS50076">
    <property type="entry name" value="DNAJ_2"/>
    <property type="match status" value="1"/>
</dbReference>
<evidence type="ECO:0000313" key="7">
    <source>
        <dbReference type="Proteomes" id="UP001556631"/>
    </source>
</evidence>
<keyword evidence="7" id="KW-1185">Reference proteome</keyword>
<evidence type="ECO:0000256" key="2">
    <source>
        <dbReference type="ARBA" id="ARBA00023136"/>
    </source>
</evidence>
<feature type="compositionally biased region" description="Acidic residues" evidence="3">
    <location>
        <begin position="69"/>
        <end position="83"/>
    </location>
</feature>
<comment type="subcellular location">
    <subcellularLocation>
        <location evidence="1">Membrane</location>
    </subcellularLocation>
</comment>
<feature type="region of interest" description="Disordered" evidence="3">
    <location>
        <begin position="57"/>
        <end position="126"/>
    </location>
</feature>
<accession>A0ABV3SWS6</accession>
<protein>
    <submittedName>
        <fullName evidence="6">J domain-containing protein</fullName>
    </submittedName>
</protein>
<sequence>MMTPTWYDLLDVEPTASTDEIRAAWKAAVADLDPTDRRFRTLSEAASVLLDEKKRAAYDGELATREAEAAEAAEPEESDESDAAESLATSTEPVAAEDAVPGSDAHQAPTDEPADGTSDRGETRQAGVRSAPPFWVLAAVGVVAVAAAVAAVIVLVSGGSSETKVITAENKNTTTSTLDGSYGKPLTHDHVTLVEEHAAAALQAAKAAVVPILSYDYRHLAKDEQRAHAYMTSSYRKKSYDPLFAEIKNNAPHLKTVVTTNPPVDAGIVRVSKDRVQVLVFVDRPTTNAKTSKPIAYQNYVTLTMVDEGGRWLVDNMETSAAGE</sequence>
<dbReference type="InterPro" id="IPR036869">
    <property type="entry name" value="J_dom_sf"/>
</dbReference>
<dbReference type="CDD" id="cd06257">
    <property type="entry name" value="DnaJ"/>
    <property type="match status" value="1"/>
</dbReference>
<feature type="domain" description="J" evidence="5">
    <location>
        <begin position="5"/>
        <end position="62"/>
    </location>
</feature>
<evidence type="ECO:0000313" key="6">
    <source>
        <dbReference type="EMBL" id="MEX0427303.1"/>
    </source>
</evidence>
<dbReference type="SUPFAM" id="SSF46565">
    <property type="entry name" value="Chaperone J-domain"/>
    <property type="match status" value="1"/>
</dbReference>
<reference evidence="6 7" key="1">
    <citation type="submission" date="2024-07" db="EMBL/GenBank/DDBJ databases">
        <authorList>
            <person name="Lee S."/>
            <person name="Kang M."/>
        </authorList>
    </citation>
    <scope>NUCLEOTIDE SEQUENCE [LARGE SCALE GENOMIC DNA]</scope>
    <source>
        <strain evidence="6 7">DS6</strain>
    </source>
</reference>
<dbReference type="Pfam" id="PF00226">
    <property type="entry name" value="DnaJ"/>
    <property type="match status" value="1"/>
</dbReference>
<dbReference type="InterPro" id="IPR001623">
    <property type="entry name" value="DnaJ_domain"/>
</dbReference>